<organism evidence="2 3">
    <name type="scientific">Flavobacterium beibuense F44-8</name>
    <dbReference type="NCBI Taxonomy" id="1406840"/>
    <lineage>
        <taxon>Bacteria</taxon>
        <taxon>Pseudomonadati</taxon>
        <taxon>Bacteroidota</taxon>
        <taxon>Flavobacteriia</taxon>
        <taxon>Flavobacteriales</taxon>
        <taxon>Flavobacteriaceae</taxon>
        <taxon>Flavobacterium</taxon>
    </lineage>
</organism>
<dbReference type="Pfam" id="PF12706">
    <property type="entry name" value="Lactamase_B_2"/>
    <property type="match status" value="1"/>
</dbReference>
<dbReference type="SUPFAM" id="SSF56281">
    <property type="entry name" value="Metallo-hydrolase/oxidoreductase"/>
    <property type="match status" value="1"/>
</dbReference>
<sequence length="363" mass="41481">MSILIVIALLVIAIAIFMQQPQFGKQPEGARLERIKQSPNYRGGKFQNLSHTPDLAEGTSYYTVFKEFFFGKEERNKPKDSIPTKKEDLLQLDPEENILVWFGHSSYFMQADGKTILVDPVFSGSVSPISFTNKAYPGSDAYTVEDLPEIDILFISHDHWDHLDYETVLKLKPKVKKVITGLGTAQHLEYWGYDTTIIEEKDWGDHVDLGDGFTVDVTPARHFSGRSFTRNKALWVSFVFKTPSMKLFLGGDSGYDYFFKEIGDKYGPFDLAILECGQYNEYWKYIHMMPEQVAQAATDLKAQRLMPVHWSKFSLALHAWDESIKTVTEAAAEKDLPLLTPMIGEKVNIIGEPVKEEWWNTIE</sequence>
<dbReference type="Gene3D" id="3.60.15.10">
    <property type="entry name" value="Ribonuclease Z/Hydroxyacylglutathione hydrolase-like"/>
    <property type="match status" value="1"/>
</dbReference>
<gene>
    <name evidence="2" type="ORF">Q763_04055</name>
</gene>
<dbReference type="PANTHER" id="PTHR15032:SF4">
    <property type="entry name" value="N-ACYL-PHOSPHATIDYLETHANOLAMINE-HYDROLYZING PHOSPHOLIPASE D"/>
    <property type="match status" value="1"/>
</dbReference>
<evidence type="ECO:0000313" key="3">
    <source>
        <dbReference type="Proteomes" id="UP000030129"/>
    </source>
</evidence>
<dbReference type="GO" id="GO:0008270">
    <property type="term" value="F:zinc ion binding"/>
    <property type="evidence" value="ECO:0007669"/>
    <property type="project" value="InterPro"/>
</dbReference>
<dbReference type="GO" id="GO:0005737">
    <property type="term" value="C:cytoplasm"/>
    <property type="evidence" value="ECO:0007669"/>
    <property type="project" value="TreeGrafter"/>
</dbReference>
<evidence type="ECO:0000259" key="1">
    <source>
        <dbReference type="Pfam" id="PF12706"/>
    </source>
</evidence>
<keyword evidence="3" id="KW-1185">Reference proteome</keyword>
<comment type="caution">
    <text evidence="2">The sequence shown here is derived from an EMBL/GenBank/DDBJ whole genome shotgun (WGS) entry which is preliminary data.</text>
</comment>
<dbReference type="RefSeq" id="WP_035131815.1">
    <property type="nucleotide sequence ID" value="NZ_JRLV01000004.1"/>
</dbReference>
<dbReference type="InterPro" id="IPR024884">
    <property type="entry name" value="NAPE-PLD"/>
</dbReference>
<dbReference type="PANTHER" id="PTHR15032">
    <property type="entry name" value="N-ACYL-PHOSPHATIDYLETHANOLAMINE-HYDROLYZING PHOSPHOLIPASE D"/>
    <property type="match status" value="1"/>
</dbReference>
<dbReference type="InterPro" id="IPR001279">
    <property type="entry name" value="Metallo-B-lactamas"/>
</dbReference>
<dbReference type="Proteomes" id="UP000030129">
    <property type="component" value="Unassembled WGS sequence"/>
</dbReference>
<name>A0A0A2M4G4_9FLAO</name>
<proteinExistence type="predicted"/>
<dbReference type="AlphaFoldDB" id="A0A0A2M4G4"/>
<evidence type="ECO:0000313" key="2">
    <source>
        <dbReference type="EMBL" id="KGO83190.1"/>
    </source>
</evidence>
<dbReference type="STRING" id="1406840.Q763_04055"/>
<dbReference type="eggNOG" id="COG2220">
    <property type="taxonomic scope" value="Bacteria"/>
</dbReference>
<accession>A0A0A2M4G4</accession>
<feature type="domain" description="Metallo-beta-lactamase" evidence="1">
    <location>
        <begin position="115"/>
        <end position="310"/>
    </location>
</feature>
<reference evidence="2 3" key="1">
    <citation type="submission" date="2013-09" db="EMBL/GenBank/DDBJ databases">
        <authorList>
            <person name="Zeng Z."/>
            <person name="Chen C."/>
        </authorList>
    </citation>
    <scope>NUCLEOTIDE SEQUENCE [LARGE SCALE GENOMIC DNA]</scope>
    <source>
        <strain evidence="2 3">F44-8</strain>
    </source>
</reference>
<dbReference type="PIRSF" id="PIRSF038896">
    <property type="entry name" value="NAPE-PLD"/>
    <property type="match status" value="1"/>
</dbReference>
<dbReference type="EMBL" id="JRLV01000004">
    <property type="protein sequence ID" value="KGO83190.1"/>
    <property type="molecule type" value="Genomic_DNA"/>
</dbReference>
<dbReference type="InterPro" id="IPR036866">
    <property type="entry name" value="RibonucZ/Hydroxyglut_hydro"/>
</dbReference>
<dbReference type="GO" id="GO:0070290">
    <property type="term" value="F:N-acylphosphatidylethanolamine-specific phospholipase D activity"/>
    <property type="evidence" value="ECO:0007669"/>
    <property type="project" value="InterPro"/>
</dbReference>
<protein>
    <submittedName>
        <fullName evidence="2">Beta-lactamase</fullName>
    </submittedName>
</protein>